<dbReference type="InterPro" id="IPR011990">
    <property type="entry name" value="TPR-like_helical_dom_sf"/>
</dbReference>
<evidence type="ECO:0000313" key="2">
    <source>
        <dbReference type="Proteomes" id="UP001612812"/>
    </source>
</evidence>
<dbReference type="Gene3D" id="1.25.40.10">
    <property type="entry name" value="Tetratricopeptide repeat domain"/>
    <property type="match status" value="1"/>
</dbReference>
<gene>
    <name evidence="1" type="ORF">ACIBP4_28240</name>
</gene>
<reference evidence="1 2" key="1">
    <citation type="submission" date="2024-10" db="EMBL/GenBank/DDBJ databases">
        <title>The Natural Products Discovery Center: Release of the First 8490 Sequenced Strains for Exploring Actinobacteria Biosynthetic Diversity.</title>
        <authorList>
            <person name="Kalkreuter E."/>
            <person name="Kautsar S.A."/>
            <person name="Yang D."/>
            <person name="Bader C.D."/>
            <person name="Teijaro C.N."/>
            <person name="Fluegel L."/>
            <person name="Davis C.M."/>
            <person name="Simpson J.R."/>
            <person name="Lauterbach L."/>
            <person name="Steele A.D."/>
            <person name="Gui C."/>
            <person name="Meng S."/>
            <person name="Li G."/>
            <person name="Viehrig K."/>
            <person name="Ye F."/>
            <person name="Su P."/>
            <person name="Kiefer A.F."/>
            <person name="Nichols A."/>
            <person name="Cepeda A.J."/>
            <person name="Yan W."/>
            <person name="Fan B."/>
            <person name="Jiang Y."/>
            <person name="Adhikari A."/>
            <person name="Zheng C.-J."/>
            <person name="Schuster L."/>
            <person name="Cowan T.M."/>
            <person name="Smanski M.J."/>
            <person name="Chevrette M.G."/>
            <person name="De Carvalho L.P.S."/>
            <person name="Shen B."/>
        </authorList>
    </citation>
    <scope>NUCLEOTIDE SEQUENCE [LARGE SCALE GENOMIC DNA]</scope>
    <source>
        <strain evidence="1 2">NPDC049845</strain>
    </source>
</reference>
<organism evidence="1 2">
    <name type="scientific">Micromonospora maritima</name>
    <dbReference type="NCBI Taxonomy" id="986711"/>
    <lineage>
        <taxon>Bacteria</taxon>
        <taxon>Bacillati</taxon>
        <taxon>Actinomycetota</taxon>
        <taxon>Actinomycetes</taxon>
        <taxon>Micromonosporales</taxon>
        <taxon>Micromonosporaceae</taxon>
        <taxon>Micromonospora</taxon>
    </lineage>
</organism>
<protein>
    <recommendedName>
        <fullName evidence="3">Transcriptional regulator</fullName>
    </recommendedName>
</protein>
<comment type="caution">
    <text evidence="1">The sequence shown here is derived from an EMBL/GenBank/DDBJ whole genome shotgun (WGS) entry which is preliminary data.</text>
</comment>
<evidence type="ECO:0000313" key="1">
    <source>
        <dbReference type="EMBL" id="MFI7266181.1"/>
    </source>
</evidence>
<evidence type="ECO:0008006" key="3">
    <source>
        <dbReference type="Google" id="ProtNLM"/>
    </source>
</evidence>
<keyword evidence="2" id="KW-1185">Reference proteome</keyword>
<dbReference type="SUPFAM" id="SSF48452">
    <property type="entry name" value="TPR-like"/>
    <property type="match status" value="1"/>
</dbReference>
<sequence>MRAWYALTAGDSRGVVAAAEAGEAAAPCHSVAVQLAAQRAKAWARMGDRRQVELALDQGRRILGGLPYPENLDHHFVVDPAKFDFYAMDCYRIVGENGLAEVYADEVVRSSTDSSGIVRKPMRVAEAQITLGVVAARAGDLDRAVDLGRQALSGNRRSLPSLAMVATDLSSVLTKHYPDAQETQDFADELRAVKAGRTA</sequence>
<dbReference type="EMBL" id="JBITLE010000016">
    <property type="protein sequence ID" value="MFI7266181.1"/>
    <property type="molecule type" value="Genomic_DNA"/>
</dbReference>
<dbReference type="Proteomes" id="UP001612812">
    <property type="component" value="Unassembled WGS sequence"/>
</dbReference>
<accession>A0ABW7ZTL0</accession>
<name>A0ABW7ZTL0_9ACTN</name>
<dbReference type="RefSeq" id="WP_396769758.1">
    <property type="nucleotide sequence ID" value="NZ_JBITLA010000006.1"/>
</dbReference>
<proteinExistence type="predicted"/>